<dbReference type="EMBL" id="JWIZ01000089">
    <property type="protein sequence ID" value="KMK50555.1"/>
    <property type="molecule type" value="Genomic_DNA"/>
</dbReference>
<dbReference type="InterPro" id="IPR007360">
    <property type="entry name" value="SirB"/>
</dbReference>
<feature type="transmembrane region" description="Helical" evidence="1">
    <location>
        <begin position="37"/>
        <end position="60"/>
    </location>
</feature>
<feature type="transmembrane region" description="Helical" evidence="1">
    <location>
        <begin position="66"/>
        <end position="85"/>
    </location>
</feature>
<gene>
    <name evidence="2" type="ORF">RO21_11070</name>
</gene>
<dbReference type="Pfam" id="PF04247">
    <property type="entry name" value="SirB"/>
    <property type="match status" value="1"/>
</dbReference>
<reference evidence="2 3" key="1">
    <citation type="submission" date="2014-12" db="EMBL/GenBank/DDBJ databases">
        <title>Reclassification of Actinobacillus muris as Muribacter muris.</title>
        <authorList>
            <person name="Christensen H."/>
            <person name="Nicklas W."/>
            <person name="Bisgaard M."/>
        </authorList>
    </citation>
    <scope>NUCLEOTIDE SEQUENCE [LARGE SCALE GENOMIC DNA]</scope>
    <source>
        <strain evidence="2 3">Ackerman80-443D</strain>
    </source>
</reference>
<dbReference type="PIRSF" id="PIRSF005610">
    <property type="entry name" value="SirB"/>
    <property type="match status" value="1"/>
</dbReference>
<feature type="transmembrane region" description="Helical" evidence="1">
    <location>
        <begin position="6"/>
        <end position="25"/>
    </location>
</feature>
<dbReference type="PATRIC" id="fig|67855.3.peg.2442"/>
<accession>A0A0J5P4D5</accession>
<feature type="transmembrane region" description="Helical" evidence="1">
    <location>
        <begin position="97"/>
        <end position="113"/>
    </location>
</feature>
<evidence type="ECO:0000313" key="3">
    <source>
        <dbReference type="Proteomes" id="UP000036270"/>
    </source>
</evidence>
<protein>
    <submittedName>
        <fullName evidence="2">Invasion protein expression up-regulator SirB</fullName>
    </submittedName>
</protein>
<sequence>METLFYLHIGLAYVSLMLLLLRGVLSARKVEWRQYKLLKIAPHIVDTFLFATGIGIFVWFGLDLQAWMFAKLFFLVMYILFAAKAFKKNQPFSLKHFILAVVSFMMIMLVATVK</sequence>
<evidence type="ECO:0000256" key="1">
    <source>
        <dbReference type="SAM" id="Phobius"/>
    </source>
</evidence>
<keyword evidence="1" id="KW-1133">Transmembrane helix</keyword>
<dbReference type="PANTHER" id="PTHR39594">
    <property type="entry name" value="PROTEIN YCHQ"/>
    <property type="match status" value="1"/>
</dbReference>
<comment type="caution">
    <text evidence="2">The sequence shown here is derived from an EMBL/GenBank/DDBJ whole genome shotgun (WGS) entry which is preliminary data.</text>
</comment>
<name>A0A0J5P4D5_9PAST</name>
<proteinExistence type="predicted"/>
<keyword evidence="1" id="KW-0812">Transmembrane</keyword>
<dbReference type="AlphaFoldDB" id="A0A0J5P4D5"/>
<dbReference type="PANTHER" id="PTHR39594:SF1">
    <property type="entry name" value="PROTEIN YCHQ"/>
    <property type="match status" value="1"/>
</dbReference>
<keyword evidence="1" id="KW-0472">Membrane</keyword>
<dbReference type="RefSeq" id="WP_047977840.1">
    <property type="nucleotide sequence ID" value="NZ_JWIZ01000089.1"/>
</dbReference>
<dbReference type="GO" id="GO:0005886">
    <property type="term" value="C:plasma membrane"/>
    <property type="evidence" value="ECO:0007669"/>
    <property type="project" value="TreeGrafter"/>
</dbReference>
<dbReference type="STRING" id="67855.RO21_11070"/>
<evidence type="ECO:0000313" key="2">
    <source>
        <dbReference type="EMBL" id="KMK50555.1"/>
    </source>
</evidence>
<organism evidence="2 3">
    <name type="scientific">Muribacter muris</name>
    <dbReference type="NCBI Taxonomy" id="67855"/>
    <lineage>
        <taxon>Bacteria</taxon>
        <taxon>Pseudomonadati</taxon>
        <taxon>Pseudomonadota</taxon>
        <taxon>Gammaproteobacteria</taxon>
        <taxon>Pasteurellales</taxon>
        <taxon>Pasteurellaceae</taxon>
        <taxon>Muribacter</taxon>
    </lineage>
</organism>
<dbReference type="Proteomes" id="UP000036270">
    <property type="component" value="Unassembled WGS sequence"/>
</dbReference>
<keyword evidence="3" id="KW-1185">Reference proteome</keyword>